<protein>
    <submittedName>
        <fullName evidence="1">Uncharacterized protein</fullName>
    </submittedName>
</protein>
<evidence type="ECO:0000313" key="1">
    <source>
        <dbReference type="EMBL" id="GAI55617.1"/>
    </source>
</evidence>
<organism evidence="1">
    <name type="scientific">marine sediment metagenome</name>
    <dbReference type="NCBI Taxonomy" id="412755"/>
    <lineage>
        <taxon>unclassified sequences</taxon>
        <taxon>metagenomes</taxon>
        <taxon>ecological metagenomes</taxon>
    </lineage>
</organism>
<gene>
    <name evidence="1" type="ORF">S06H3_61810</name>
</gene>
<sequence length="77" mass="9071">TWSDKYIAYMFCENRRFLHDIAFKMGIHPSKFINHPHFPCYKLTQTKRYKAISLGVIALDDEEFKLKVQQSTACAEV</sequence>
<accession>X1PH48</accession>
<reference evidence="1" key="1">
    <citation type="journal article" date="2014" name="Front. Microbiol.">
        <title>High frequency of phylogenetically diverse reductive dehalogenase-homologous genes in deep subseafloor sedimentary metagenomes.</title>
        <authorList>
            <person name="Kawai M."/>
            <person name="Futagami T."/>
            <person name="Toyoda A."/>
            <person name="Takaki Y."/>
            <person name="Nishi S."/>
            <person name="Hori S."/>
            <person name="Arai W."/>
            <person name="Tsubouchi T."/>
            <person name="Morono Y."/>
            <person name="Uchiyama I."/>
            <person name="Ito T."/>
            <person name="Fujiyama A."/>
            <person name="Inagaki F."/>
            <person name="Takami H."/>
        </authorList>
    </citation>
    <scope>NUCLEOTIDE SEQUENCE</scope>
    <source>
        <strain evidence="1">Expedition CK06-06</strain>
    </source>
</reference>
<comment type="caution">
    <text evidence="1">The sequence shown here is derived from an EMBL/GenBank/DDBJ whole genome shotgun (WGS) entry which is preliminary data.</text>
</comment>
<proteinExistence type="predicted"/>
<dbReference type="EMBL" id="BARV01040605">
    <property type="protein sequence ID" value="GAI55617.1"/>
    <property type="molecule type" value="Genomic_DNA"/>
</dbReference>
<dbReference type="AlphaFoldDB" id="X1PH48"/>
<feature type="non-terminal residue" evidence="1">
    <location>
        <position position="1"/>
    </location>
</feature>
<name>X1PH48_9ZZZZ</name>